<evidence type="ECO:0000313" key="2">
    <source>
        <dbReference type="EMBL" id="DAD89750.1"/>
    </source>
</evidence>
<sequence>MWRVGDQCYFLETYTVVPGVITRISGDFCVIKYGDGKGIRLRSSRLYKTVDEAETVAASRRPKPPEKRRSNPYMYDH</sequence>
<feature type="compositionally biased region" description="Basic and acidic residues" evidence="1">
    <location>
        <begin position="63"/>
        <end position="77"/>
    </location>
</feature>
<accession>A0A8S5N568</accession>
<organism evidence="2">
    <name type="scientific">Siphoviridae sp. ctWDo30</name>
    <dbReference type="NCBI Taxonomy" id="2826360"/>
    <lineage>
        <taxon>Viruses</taxon>
        <taxon>Duplodnaviria</taxon>
        <taxon>Heunggongvirae</taxon>
        <taxon>Uroviricota</taxon>
        <taxon>Caudoviricetes</taxon>
    </lineage>
</organism>
<dbReference type="EMBL" id="BK015068">
    <property type="protein sequence ID" value="DAD89750.1"/>
    <property type="molecule type" value="Genomic_DNA"/>
</dbReference>
<name>A0A8S5N568_9CAUD</name>
<evidence type="ECO:0000256" key="1">
    <source>
        <dbReference type="SAM" id="MobiDB-lite"/>
    </source>
</evidence>
<reference evidence="2" key="1">
    <citation type="journal article" date="2021" name="Proc. Natl. Acad. Sci. U.S.A.">
        <title>A Catalog of Tens of Thousands of Viruses from Human Metagenomes Reveals Hidden Associations with Chronic Diseases.</title>
        <authorList>
            <person name="Tisza M.J."/>
            <person name="Buck C.B."/>
        </authorList>
    </citation>
    <scope>NUCLEOTIDE SEQUENCE</scope>
    <source>
        <strain evidence="2">CtWDo30</strain>
    </source>
</reference>
<proteinExistence type="predicted"/>
<protein>
    <submittedName>
        <fullName evidence="2">PHD finger protein 1, H3K36me3 Domain, H3K36me3 binding, PEPTIDE</fullName>
    </submittedName>
</protein>
<feature type="region of interest" description="Disordered" evidence="1">
    <location>
        <begin position="54"/>
        <end position="77"/>
    </location>
</feature>